<organism evidence="3 5">
    <name type="scientific">Lactobacillus crispatus</name>
    <dbReference type="NCBI Taxonomy" id="47770"/>
    <lineage>
        <taxon>Bacteria</taxon>
        <taxon>Bacillati</taxon>
        <taxon>Bacillota</taxon>
        <taxon>Bacilli</taxon>
        <taxon>Lactobacillales</taxon>
        <taxon>Lactobacillaceae</taxon>
        <taxon>Lactobacillus</taxon>
    </lineage>
</organism>
<protein>
    <recommendedName>
        <fullName evidence="6">Bacteriocin</fullName>
    </recommendedName>
</protein>
<evidence type="ECO:0000313" key="4">
    <source>
        <dbReference type="Proteomes" id="UP000324504"/>
    </source>
</evidence>
<dbReference type="Pfam" id="PF10439">
    <property type="entry name" value="Bacteriocin_IIc"/>
    <property type="match status" value="1"/>
</dbReference>
<proteinExistence type="predicted"/>
<comment type="caution">
    <text evidence="3">The sequence shown here is derived from an EMBL/GenBank/DDBJ whole genome shotgun (WGS) entry which is preliminary data.</text>
</comment>
<evidence type="ECO:0000313" key="5">
    <source>
        <dbReference type="Proteomes" id="UP000430323"/>
    </source>
</evidence>
<reference evidence="2 4" key="1">
    <citation type="submission" date="2019-09" db="EMBL/GenBank/DDBJ databases">
        <title>Comparative analysis of L. crispatus genomes revealed niche specific adaptation to different host and body sites.</title>
        <authorList>
            <person name="Pan M."/>
            <person name="Hidalgo-Cantabrana C."/>
            <person name="Barrangou R."/>
        </authorList>
    </citation>
    <scope>NUCLEOTIDE SEQUENCE [LARGE SCALE GENOMIC DNA]</scope>
    <source>
        <strain evidence="2 4">NCK2488</strain>
    </source>
</reference>
<evidence type="ECO:0008006" key="6">
    <source>
        <dbReference type="Google" id="ProtNLM"/>
    </source>
</evidence>
<dbReference type="GO" id="GO:0042742">
    <property type="term" value="P:defense response to bacterium"/>
    <property type="evidence" value="ECO:0007669"/>
    <property type="project" value="InterPro"/>
</dbReference>
<evidence type="ECO:0000313" key="3">
    <source>
        <dbReference type="EMBL" id="KAB1964355.1"/>
    </source>
</evidence>
<dbReference type="AlphaFoldDB" id="A0A5M9YWN8"/>
<dbReference type="Proteomes" id="UP000430323">
    <property type="component" value="Unassembled WGS sequence"/>
</dbReference>
<keyword evidence="1" id="KW-0472">Membrane</keyword>
<dbReference type="Proteomes" id="UP000324504">
    <property type="component" value="Unassembled WGS sequence"/>
</dbReference>
<dbReference type="EMBL" id="WBOB01000133">
    <property type="protein sequence ID" value="KAB1964355.1"/>
    <property type="molecule type" value="Genomic_DNA"/>
</dbReference>
<accession>A0A5M9YWN8</accession>
<gene>
    <name evidence="2" type="ORF">F1C09_03945</name>
    <name evidence="3" type="ORF">F8251_10690</name>
</gene>
<keyword evidence="1" id="KW-0812">Transmembrane</keyword>
<feature type="transmembrane region" description="Helical" evidence="1">
    <location>
        <begin position="56"/>
        <end position="76"/>
    </location>
</feature>
<evidence type="ECO:0000313" key="2">
    <source>
        <dbReference type="EMBL" id="KAA8813024.1"/>
    </source>
</evidence>
<dbReference type="RefSeq" id="WP_013642495.1">
    <property type="nucleotide sequence ID" value="NZ_CP072197.1"/>
</dbReference>
<feature type="transmembrane region" description="Helical" evidence="1">
    <location>
        <begin position="32"/>
        <end position="50"/>
    </location>
</feature>
<reference evidence="3 5" key="2">
    <citation type="submission" date="2019-09" db="EMBL/GenBank/DDBJ databases">
        <title>Investigation of probiotic properties of different lactic acid bacteria.</title>
        <authorList>
            <person name="Jaomanjaka F."/>
            <person name="Blanc P."/>
        </authorList>
    </citation>
    <scope>NUCLEOTIDE SEQUENCE [LARGE SCALE GENOMIC DNA]</scope>
    <source>
        <strain evidence="3 5">BIO6272</strain>
    </source>
</reference>
<dbReference type="EMBL" id="VUAV01000015">
    <property type="protein sequence ID" value="KAA8813024.1"/>
    <property type="molecule type" value="Genomic_DNA"/>
</dbReference>
<dbReference type="InterPro" id="IPR019493">
    <property type="entry name" value="Bacteriocin_IIb_lactacin-rel"/>
</dbReference>
<name>A0A5M9YWN8_9LACO</name>
<keyword evidence="1" id="KW-1133">Transmembrane helix</keyword>
<sequence>MSRVEVLNEEELSAVVGGTGGKRARQRKISNCVNYIRMGASSVGGAGAVVGGLGGALLGGSLGVIAGSAVCVGYVASHR</sequence>
<evidence type="ECO:0000256" key="1">
    <source>
        <dbReference type="SAM" id="Phobius"/>
    </source>
</evidence>